<protein>
    <recommendedName>
        <fullName evidence="1">Double-GTPase 2 domain-containing protein</fullName>
    </recommendedName>
</protein>
<evidence type="ECO:0000313" key="2">
    <source>
        <dbReference type="EMBL" id="GHO93523.1"/>
    </source>
</evidence>
<accession>A0A8J3IJC9</accession>
<dbReference type="InterPro" id="IPR045528">
    <property type="entry name" value="DO-GTPase2"/>
</dbReference>
<keyword evidence="3" id="KW-1185">Reference proteome</keyword>
<evidence type="ECO:0000313" key="3">
    <source>
        <dbReference type="Proteomes" id="UP000597444"/>
    </source>
</evidence>
<dbReference type="Proteomes" id="UP000597444">
    <property type="component" value="Unassembled WGS sequence"/>
</dbReference>
<dbReference type="Pfam" id="PF19993">
    <property type="entry name" value="DO-GTPase2"/>
    <property type="match status" value="1"/>
</dbReference>
<dbReference type="InterPro" id="IPR027417">
    <property type="entry name" value="P-loop_NTPase"/>
</dbReference>
<dbReference type="AlphaFoldDB" id="A0A8J3IJC9"/>
<evidence type="ECO:0000259" key="1">
    <source>
        <dbReference type="Pfam" id="PF19993"/>
    </source>
</evidence>
<dbReference type="EMBL" id="BNJK01000001">
    <property type="protein sequence ID" value="GHO93523.1"/>
    <property type="molecule type" value="Genomic_DNA"/>
</dbReference>
<dbReference type="RefSeq" id="WP_220204303.1">
    <property type="nucleotide sequence ID" value="NZ_BNJK01000001.1"/>
</dbReference>
<organism evidence="2 3">
    <name type="scientific">Reticulibacter mediterranei</name>
    <dbReference type="NCBI Taxonomy" id="2778369"/>
    <lineage>
        <taxon>Bacteria</taxon>
        <taxon>Bacillati</taxon>
        <taxon>Chloroflexota</taxon>
        <taxon>Ktedonobacteria</taxon>
        <taxon>Ktedonobacterales</taxon>
        <taxon>Reticulibacteraceae</taxon>
        <taxon>Reticulibacter</taxon>
    </lineage>
</organism>
<dbReference type="SUPFAM" id="SSF52540">
    <property type="entry name" value="P-loop containing nucleoside triphosphate hydrolases"/>
    <property type="match status" value="1"/>
</dbReference>
<feature type="domain" description="Double-GTPase 2" evidence="1">
    <location>
        <begin position="6"/>
        <end position="185"/>
    </location>
</feature>
<comment type="caution">
    <text evidence="2">The sequence shown here is derived from an EMBL/GenBank/DDBJ whole genome shotgun (WGS) entry which is preliminary data.</text>
</comment>
<proteinExistence type="predicted"/>
<gene>
    <name evidence="2" type="ORF">KSF_035710</name>
</gene>
<name>A0A8J3IJC9_9CHLR</name>
<reference evidence="2" key="1">
    <citation type="submission" date="2020-10" db="EMBL/GenBank/DDBJ databases">
        <title>Taxonomic study of unclassified bacteria belonging to the class Ktedonobacteria.</title>
        <authorList>
            <person name="Yabe S."/>
            <person name="Wang C.M."/>
            <person name="Zheng Y."/>
            <person name="Sakai Y."/>
            <person name="Cavaletti L."/>
            <person name="Monciardini P."/>
            <person name="Donadio S."/>
        </authorList>
    </citation>
    <scope>NUCLEOTIDE SEQUENCE</scope>
    <source>
        <strain evidence="2">ID150040</strain>
    </source>
</reference>
<sequence length="380" mass="44627">MNNYNVAVIGPHSCGKTVYLASMYHKLYTQNKDAQFFLRSEQNRLLNEKYEQIANSEEWPASTTEISEWHFRCCVQAEDEHIYSVFQFTYLDYAGEKITDTQQGSILRTELDDRFKRADTLLAILDGRRIRSLMRGEKEGEHFVSVELPNILQIMLDRDEPVPVHFIIMKWDLLQPDYSFKEVQEYLLAIKEFQQFVQGRKKYPTRLIPVSSIGPEFAKLQVDGRMCKIPGRTPIPFQIEMPLACVFLDILQVALQKLSEEEALLGKINKRLPFLMVLKSIIPSLKTLRKTVRDKYNDKTLVRILTHESLDLLIDYAESWVRGMHEQEAQREERLRRERDLTLKKIKDEQTAAKHVMKSFEYLVNQLEQDFPASRLFNVE</sequence>